<reference evidence="2" key="1">
    <citation type="journal article" date="2023" name="Nat. Commun.">
        <title>Diploid and tetraploid genomes of Acorus and the evolution of monocots.</title>
        <authorList>
            <person name="Ma L."/>
            <person name="Liu K.W."/>
            <person name="Li Z."/>
            <person name="Hsiao Y.Y."/>
            <person name="Qi Y."/>
            <person name="Fu T."/>
            <person name="Tang G.D."/>
            <person name="Zhang D."/>
            <person name="Sun W.H."/>
            <person name="Liu D.K."/>
            <person name="Li Y."/>
            <person name="Chen G.Z."/>
            <person name="Liu X.D."/>
            <person name="Liao X.Y."/>
            <person name="Jiang Y.T."/>
            <person name="Yu X."/>
            <person name="Hao Y."/>
            <person name="Huang J."/>
            <person name="Zhao X.W."/>
            <person name="Ke S."/>
            <person name="Chen Y.Y."/>
            <person name="Wu W.L."/>
            <person name="Hsu J.L."/>
            <person name="Lin Y.F."/>
            <person name="Huang M.D."/>
            <person name="Li C.Y."/>
            <person name="Huang L."/>
            <person name="Wang Z.W."/>
            <person name="Zhao X."/>
            <person name="Zhong W.Y."/>
            <person name="Peng D.H."/>
            <person name="Ahmad S."/>
            <person name="Lan S."/>
            <person name="Zhang J.S."/>
            <person name="Tsai W.C."/>
            <person name="Van de Peer Y."/>
            <person name="Liu Z.J."/>
        </authorList>
    </citation>
    <scope>NUCLEOTIDE SEQUENCE</scope>
    <source>
        <strain evidence="2">CP</strain>
    </source>
</reference>
<feature type="compositionally biased region" description="Acidic residues" evidence="1">
    <location>
        <begin position="61"/>
        <end position="85"/>
    </location>
</feature>
<evidence type="ECO:0000313" key="3">
    <source>
        <dbReference type="Proteomes" id="UP001180020"/>
    </source>
</evidence>
<name>A0AAV9E8T4_ACOCL</name>
<accession>A0AAV9E8T4</accession>
<organism evidence="2 3">
    <name type="scientific">Acorus calamus</name>
    <name type="common">Sweet flag</name>
    <dbReference type="NCBI Taxonomy" id="4465"/>
    <lineage>
        <taxon>Eukaryota</taxon>
        <taxon>Viridiplantae</taxon>
        <taxon>Streptophyta</taxon>
        <taxon>Embryophyta</taxon>
        <taxon>Tracheophyta</taxon>
        <taxon>Spermatophyta</taxon>
        <taxon>Magnoliopsida</taxon>
        <taxon>Liliopsida</taxon>
        <taxon>Acoraceae</taxon>
        <taxon>Acorus</taxon>
    </lineage>
</organism>
<reference evidence="2" key="2">
    <citation type="submission" date="2023-06" db="EMBL/GenBank/DDBJ databases">
        <authorList>
            <person name="Ma L."/>
            <person name="Liu K.-W."/>
            <person name="Li Z."/>
            <person name="Hsiao Y.-Y."/>
            <person name="Qi Y."/>
            <person name="Fu T."/>
            <person name="Tang G."/>
            <person name="Zhang D."/>
            <person name="Sun W.-H."/>
            <person name="Liu D.-K."/>
            <person name="Li Y."/>
            <person name="Chen G.-Z."/>
            <person name="Liu X.-D."/>
            <person name="Liao X.-Y."/>
            <person name="Jiang Y.-T."/>
            <person name="Yu X."/>
            <person name="Hao Y."/>
            <person name="Huang J."/>
            <person name="Zhao X.-W."/>
            <person name="Ke S."/>
            <person name="Chen Y.-Y."/>
            <person name="Wu W.-L."/>
            <person name="Hsu J.-L."/>
            <person name="Lin Y.-F."/>
            <person name="Huang M.-D."/>
            <person name="Li C.-Y."/>
            <person name="Huang L."/>
            <person name="Wang Z.-W."/>
            <person name="Zhao X."/>
            <person name="Zhong W.-Y."/>
            <person name="Peng D.-H."/>
            <person name="Ahmad S."/>
            <person name="Lan S."/>
            <person name="Zhang J.-S."/>
            <person name="Tsai W.-C."/>
            <person name="Van De Peer Y."/>
            <person name="Liu Z.-J."/>
        </authorList>
    </citation>
    <scope>NUCLEOTIDE SEQUENCE</scope>
    <source>
        <strain evidence="2">CP</strain>
        <tissue evidence="2">Leaves</tissue>
    </source>
</reference>
<dbReference type="AlphaFoldDB" id="A0AAV9E8T4"/>
<dbReference type="Proteomes" id="UP001180020">
    <property type="component" value="Unassembled WGS sequence"/>
</dbReference>
<comment type="caution">
    <text evidence="2">The sequence shown here is derived from an EMBL/GenBank/DDBJ whole genome shotgun (WGS) entry which is preliminary data.</text>
</comment>
<sequence>MLDREATEARPKEEESRAMGAFTEFISGAGRVEGTGEVRDEAGEVEGMGTGAAEAGVGVEAEAEEAVFEEDEEEGDDDGMDDPDEAGVGAPGSTRAVWLSDNDHHPSNETSLKSAIAVYVKRRTLIEIITMPPPTRIRWHGVHRATDPAFGFVHDEGGGGGLGVVPRLSVCYVLHMVDGVQDLEGEEEFLTEEVGECDGVDRVFVKRHDLKWVD</sequence>
<feature type="compositionally biased region" description="Low complexity" evidence="1">
    <location>
        <begin position="45"/>
        <end position="60"/>
    </location>
</feature>
<protein>
    <submittedName>
        <fullName evidence="2">Uncharacterized protein</fullName>
    </submittedName>
</protein>
<evidence type="ECO:0000256" key="1">
    <source>
        <dbReference type="SAM" id="MobiDB-lite"/>
    </source>
</evidence>
<feature type="region of interest" description="Disordered" evidence="1">
    <location>
        <begin position="1"/>
        <end position="91"/>
    </location>
</feature>
<keyword evidence="3" id="KW-1185">Reference proteome</keyword>
<evidence type="ECO:0000313" key="2">
    <source>
        <dbReference type="EMBL" id="KAK1309709.1"/>
    </source>
</evidence>
<dbReference type="EMBL" id="JAUJYO010000008">
    <property type="protein sequence ID" value="KAK1309709.1"/>
    <property type="molecule type" value="Genomic_DNA"/>
</dbReference>
<feature type="compositionally biased region" description="Basic and acidic residues" evidence="1">
    <location>
        <begin position="1"/>
        <end position="17"/>
    </location>
</feature>
<gene>
    <name evidence="2" type="ORF">QJS10_CPA08g01259</name>
</gene>
<proteinExistence type="predicted"/>